<accession>A0A087UXL0</accession>
<evidence type="ECO:0000313" key="2">
    <source>
        <dbReference type="Proteomes" id="UP000054359"/>
    </source>
</evidence>
<organism evidence="1 2">
    <name type="scientific">Stegodyphus mimosarum</name>
    <name type="common">African social velvet spider</name>
    <dbReference type="NCBI Taxonomy" id="407821"/>
    <lineage>
        <taxon>Eukaryota</taxon>
        <taxon>Metazoa</taxon>
        <taxon>Ecdysozoa</taxon>
        <taxon>Arthropoda</taxon>
        <taxon>Chelicerata</taxon>
        <taxon>Arachnida</taxon>
        <taxon>Araneae</taxon>
        <taxon>Araneomorphae</taxon>
        <taxon>Entelegynae</taxon>
        <taxon>Eresoidea</taxon>
        <taxon>Eresidae</taxon>
        <taxon>Stegodyphus</taxon>
    </lineage>
</organism>
<name>A0A087UXL0_STEMI</name>
<dbReference type="EMBL" id="KK122165">
    <property type="protein sequence ID" value="KFM82099.1"/>
    <property type="molecule type" value="Genomic_DNA"/>
</dbReference>
<dbReference type="AlphaFoldDB" id="A0A087UXL0"/>
<proteinExistence type="predicted"/>
<keyword evidence="2" id="KW-1185">Reference proteome</keyword>
<dbReference type="Proteomes" id="UP000054359">
    <property type="component" value="Unassembled WGS sequence"/>
</dbReference>
<sequence length="72" mass="8392">MIYDSIGSFSGVRNSESKYSRHVSTSRVSCKRNRCRFCHLKTNFVFRETRILLSPSASSWPFYHIADAFHES</sequence>
<evidence type="ECO:0000313" key="1">
    <source>
        <dbReference type="EMBL" id="KFM82099.1"/>
    </source>
</evidence>
<reference evidence="1 2" key="1">
    <citation type="submission" date="2013-11" db="EMBL/GenBank/DDBJ databases">
        <title>Genome sequencing of Stegodyphus mimosarum.</title>
        <authorList>
            <person name="Bechsgaard J."/>
        </authorList>
    </citation>
    <scope>NUCLEOTIDE SEQUENCE [LARGE SCALE GENOMIC DNA]</scope>
</reference>
<feature type="non-terminal residue" evidence="1">
    <location>
        <position position="72"/>
    </location>
</feature>
<protein>
    <submittedName>
        <fullName evidence="1">Uncharacterized protein</fullName>
    </submittedName>
</protein>
<gene>
    <name evidence="1" type="ORF">X975_19331</name>
</gene>